<evidence type="ECO:0000313" key="1">
    <source>
        <dbReference type="EMBL" id="MFB2838866.1"/>
    </source>
</evidence>
<proteinExistence type="predicted"/>
<sequence length="78" mass="9135">ILSQKKDEKESISYTDCCLNQPYSSLLIIITSRFNLAKQFFFVQSPINTRIGIYSHFYSIPARWVFELPEMLVEKVPT</sequence>
<gene>
    <name evidence="1" type="ORF">ACE1CA_30630</name>
</gene>
<evidence type="ECO:0000313" key="2">
    <source>
        <dbReference type="Proteomes" id="UP001576780"/>
    </source>
</evidence>
<comment type="caution">
    <text evidence="1">The sequence shown here is derived from an EMBL/GenBank/DDBJ whole genome shotgun (WGS) entry which is preliminary data.</text>
</comment>
<protein>
    <submittedName>
        <fullName evidence="1">Uncharacterized protein</fullName>
    </submittedName>
</protein>
<keyword evidence="2" id="KW-1185">Reference proteome</keyword>
<accession>A0ABV4WUU4</accession>
<dbReference type="EMBL" id="JBHFNT010000282">
    <property type="protein sequence ID" value="MFB2838866.1"/>
    <property type="molecule type" value="Genomic_DNA"/>
</dbReference>
<reference evidence="1 2" key="1">
    <citation type="submission" date="2024-09" db="EMBL/GenBank/DDBJ databases">
        <title>Floridaenema gen nov. (Aerosakkonemataceae, Aerosakkonematales ord. nov., Cyanobacteria) from benthic tropical and subtropical fresh waters, with the description of four new species.</title>
        <authorList>
            <person name="Moretto J.A."/>
            <person name="Berthold D.E."/>
            <person name="Lefler F.W."/>
            <person name="Huang I.-S."/>
            <person name="Laughinghouse H. IV."/>
        </authorList>
    </citation>
    <scope>NUCLEOTIDE SEQUENCE [LARGE SCALE GENOMIC DNA]</scope>
    <source>
        <strain evidence="1 2">BLCC-F167</strain>
    </source>
</reference>
<feature type="non-terminal residue" evidence="1">
    <location>
        <position position="1"/>
    </location>
</feature>
<dbReference type="Proteomes" id="UP001576780">
    <property type="component" value="Unassembled WGS sequence"/>
</dbReference>
<organism evidence="1 2">
    <name type="scientific">Floridaenema evergladense BLCC-F167</name>
    <dbReference type="NCBI Taxonomy" id="3153639"/>
    <lineage>
        <taxon>Bacteria</taxon>
        <taxon>Bacillati</taxon>
        <taxon>Cyanobacteriota</taxon>
        <taxon>Cyanophyceae</taxon>
        <taxon>Oscillatoriophycideae</taxon>
        <taxon>Aerosakkonematales</taxon>
        <taxon>Aerosakkonemataceae</taxon>
        <taxon>Floridanema</taxon>
        <taxon>Floridanema evergladense</taxon>
    </lineage>
</organism>
<name>A0ABV4WUU4_9CYAN</name>